<sequence>MTPTVLNIAAYHFADVAEPAALRAQLRARCEAAGLKGSVLVAPEGLNLFLAGGEAAVESVIAFVRTQPGFADLKVKRSWSAHVPFARLKVKLKKEIIAFGHEACVPRTRRAPAVSAEQLRAWIARGSDDSGRPLVLVDTRNREELAYGHFENAMLLPIDNFTDLTAALEPLKPGLADATVVSYCTGGIRCEKAALWMQDAGFANVFQLDGGILDYFERVGGEGWQGECFVFDARVALKPDLTPRVDAPVPEPVDPLAARKRAA</sequence>
<dbReference type="Pfam" id="PF00581">
    <property type="entry name" value="Rhodanese"/>
    <property type="match status" value="1"/>
</dbReference>
<dbReference type="Gene3D" id="3.40.250.10">
    <property type="entry name" value="Rhodanese-like domain"/>
    <property type="match status" value="1"/>
</dbReference>
<evidence type="ECO:0000259" key="2">
    <source>
        <dbReference type="PROSITE" id="PS50206"/>
    </source>
</evidence>
<dbReference type="EC" id="1.14.-.-" evidence="1"/>
<dbReference type="PANTHER" id="PTHR43268">
    <property type="entry name" value="THIOSULFATE SULFURTRANSFERASE/RHODANESE-LIKE DOMAIN-CONTAINING PROTEIN 2"/>
    <property type="match status" value="1"/>
</dbReference>
<dbReference type="InterPro" id="IPR020936">
    <property type="entry name" value="TrhO"/>
</dbReference>
<dbReference type="SUPFAM" id="SSF52821">
    <property type="entry name" value="Rhodanese/Cell cycle control phosphatase"/>
    <property type="match status" value="1"/>
</dbReference>
<accession>A0A1G6XY52</accession>
<keyword evidence="1" id="KW-0819">tRNA processing</keyword>
<dbReference type="InterPro" id="IPR001763">
    <property type="entry name" value="Rhodanese-like_dom"/>
</dbReference>
<dbReference type="InterPro" id="IPR036873">
    <property type="entry name" value="Rhodanese-like_dom_sf"/>
</dbReference>
<dbReference type="PROSITE" id="PS50206">
    <property type="entry name" value="RHODANESE_3"/>
    <property type="match status" value="1"/>
</dbReference>
<dbReference type="Pfam" id="PF17773">
    <property type="entry name" value="UPF0176_N"/>
    <property type="match status" value="1"/>
</dbReference>
<comment type="catalytic activity">
    <reaction evidence="1">
        <text>uridine(34) in tRNA + AH2 + O2 = 5-hydroxyuridine(34) in tRNA + A + H2O</text>
        <dbReference type="Rhea" id="RHEA:64224"/>
        <dbReference type="Rhea" id="RHEA-COMP:11727"/>
        <dbReference type="Rhea" id="RHEA-COMP:13381"/>
        <dbReference type="ChEBI" id="CHEBI:13193"/>
        <dbReference type="ChEBI" id="CHEBI:15377"/>
        <dbReference type="ChEBI" id="CHEBI:15379"/>
        <dbReference type="ChEBI" id="CHEBI:17499"/>
        <dbReference type="ChEBI" id="CHEBI:65315"/>
        <dbReference type="ChEBI" id="CHEBI:136877"/>
    </reaction>
</comment>
<reference evidence="3 4" key="1">
    <citation type="submission" date="2016-10" db="EMBL/GenBank/DDBJ databases">
        <authorList>
            <person name="de Groot N.N."/>
        </authorList>
    </citation>
    <scope>NUCLEOTIDE SEQUENCE [LARGE SCALE GENOMIC DNA]</scope>
    <source>
        <strain evidence="3 4">DSM 16957</strain>
    </source>
</reference>
<dbReference type="STRING" id="265719.SAMN04488509_10813"/>
<dbReference type="SMART" id="SM00450">
    <property type="entry name" value="RHOD"/>
    <property type="match status" value="1"/>
</dbReference>
<dbReference type="OrthoDB" id="9778326at2"/>
<evidence type="ECO:0000313" key="4">
    <source>
        <dbReference type="Proteomes" id="UP000199603"/>
    </source>
</evidence>
<organism evidence="3 4">
    <name type="scientific">Aquimonas voraii</name>
    <dbReference type="NCBI Taxonomy" id="265719"/>
    <lineage>
        <taxon>Bacteria</taxon>
        <taxon>Pseudomonadati</taxon>
        <taxon>Pseudomonadota</taxon>
        <taxon>Gammaproteobacteria</taxon>
        <taxon>Lysobacterales</taxon>
        <taxon>Lysobacteraceae</taxon>
        <taxon>Aquimonas</taxon>
    </lineage>
</organism>
<name>A0A1G6XY52_9GAMM</name>
<evidence type="ECO:0000313" key="3">
    <source>
        <dbReference type="EMBL" id="SDD82613.1"/>
    </source>
</evidence>
<dbReference type="Gene3D" id="3.30.70.100">
    <property type="match status" value="1"/>
</dbReference>
<keyword evidence="1" id="KW-0560">Oxidoreductase</keyword>
<dbReference type="NCBIfam" id="NF003703">
    <property type="entry name" value="PRK05320.1"/>
    <property type="match status" value="1"/>
</dbReference>
<dbReference type="AlphaFoldDB" id="A0A1G6XY52"/>
<dbReference type="EMBL" id="FNAG01000008">
    <property type="protein sequence ID" value="SDD82613.1"/>
    <property type="molecule type" value="Genomic_DNA"/>
</dbReference>
<dbReference type="InterPro" id="IPR040503">
    <property type="entry name" value="TRHO_N"/>
</dbReference>
<dbReference type="GO" id="GO:0006400">
    <property type="term" value="P:tRNA modification"/>
    <property type="evidence" value="ECO:0007669"/>
    <property type="project" value="UniProtKB-UniRule"/>
</dbReference>
<dbReference type="HAMAP" id="MF_00469">
    <property type="entry name" value="TrhO"/>
    <property type="match status" value="1"/>
</dbReference>
<dbReference type="Proteomes" id="UP000199603">
    <property type="component" value="Unassembled WGS sequence"/>
</dbReference>
<protein>
    <recommendedName>
        <fullName evidence="1">tRNA uridine(34) hydroxylase</fullName>
        <ecNumber evidence="1">1.14.-.-</ecNumber>
    </recommendedName>
    <alternativeName>
        <fullName evidence="1">tRNA hydroxylation protein O</fullName>
    </alternativeName>
</protein>
<proteinExistence type="inferred from homology"/>
<dbReference type="GO" id="GO:0016705">
    <property type="term" value="F:oxidoreductase activity, acting on paired donors, with incorporation or reduction of molecular oxygen"/>
    <property type="evidence" value="ECO:0007669"/>
    <property type="project" value="UniProtKB-UniRule"/>
</dbReference>
<comment type="function">
    <text evidence="1">Catalyzes oxygen-dependent 5-hydroxyuridine (ho5U) modification at position 34 in tRNAs.</text>
</comment>
<evidence type="ECO:0000256" key="1">
    <source>
        <dbReference type="HAMAP-Rule" id="MF_00469"/>
    </source>
</evidence>
<dbReference type="RefSeq" id="WP_091243352.1">
    <property type="nucleotide sequence ID" value="NZ_FNAG01000008.1"/>
</dbReference>
<feature type="domain" description="Rhodanese" evidence="2">
    <location>
        <begin position="130"/>
        <end position="224"/>
    </location>
</feature>
<gene>
    <name evidence="1" type="primary">trhO</name>
    <name evidence="3" type="ORF">SAMN04488509_10813</name>
</gene>
<dbReference type="PANTHER" id="PTHR43268:SF3">
    <property type="entry name" value="RHODANESE-LIKE DOMAIN-CONTAINING PROTEIN 7-RELATED"/>
    <property type="match status" value="1"/>
</dbReference>
<comment type="similarity">
    <text evidence="1">Belongs to the TrhO family.</text>
</comment>
<keyword evidence="4" id="KW-1185">Reference proteome</keyword>